<reference evidence="3 4" key="1">
    <citation type="submission" date="2024-09" db="EMBL/GenBank/DDBJ databases">
        <title>Floridaenema gen nov. (Aerosakkonemataceae, Aerosakkonematales ord. nov., Cyanobacteria) from benthic tropical and subtropical fresh waters, with the description of four new species.</title>
        <authorList>
            <person name="Moretto J.A."/>
            <person name="Berthold D.E."/>
            <person name="Lefler F.W."/>
            <person name="Huang I.-S."/>
            <person name="Laughinghouse H. IV."/>
        </authorList>
    </citation>
    <scope>NUCLEOTIDE SEQUENCE [LARGE SCALE GENOMIC DNA]</scope>
    <source>
        <strain evidence="3 4">BLCC-F46</strain>
    </source>
</reference>
<feature type="region of interest" description="Disordered" evidence="1">
    <location>
        <begin position="145"/>
        <end position="171"/>
    </location>
</feature>
<dbReference type="InterPro" id="IPR005094">
    <property type="entry name" value="Endonuclease_MobA/VirD2"/>
</dbReference>
<organism evidence="3 4">
    <name type="scientific">Floridaenema aerugineum BLCC-F46</name>
    <dbReference type="NCBI Taxonomy" id="3153654"/>
    <lineage>
        <taxon>Bacteria</taxon>
        <taxon>Bacillati</taxon>
        <taxon>Cyanobacteriota</taxon>
        <taxon>Cyanophyceae</taxon>
        <taxon>Oscillatoriophycideae</taxon>
        <taxon>Aerosakkonematales</taxon>
        <taxon>Aerosakkonemataceae</taxon>
        <taxon>Floridanema</taxon>
        <taxon>Floridanema aerugineum</taxon>
    </lineage>
</organism>
<accession>A0ABV4XCS3</accession>
<dbReference type="EMBL" id="JBHFNQ010000206">
    <property type="protein sequence ID" value="MFB2880597.1"/>
    <property type="molecule type" value="Genomic_DNA"/>
</dbReference>
<evidence type="ECO:0000313" key="4">
    <source>
        <dbReference type="Proteomes" id="UP001576774"/>
    </source>
</evidence>
<name>A0ABV4XCS3_9CYAN</name>
<sequence>MIGKQVKGRGFRGLLNYLFDKEGAQLIGGNMVGENPRELAAEFRFLKALNPRVERVVYHASLSVPAREKLDNEKWIAIAQDYLNGMGFNDNQYVIVRHVDRSHDHIHIVASRIKLTGECVHDGWDYRRSEQLIRQLERDYQLEAAHSSWEKDRRSPTTGEWRQRQRTGEDSVREKLQNYIDEAATDCPTMPQLINRLKNEGIDVRVGYTHTGNHGISYQLDGIAISGTHLGREYTFPGLQKYKGVNYCSGHDRAIQRGSDRLPADVEEVQLKRTRIVAQIVSNYLHHIGENEHQSKQYTAGWDEDELVLVRNSDSRQLMRAIYKDNSWQAVERGRLTEADIQFFQRWQQLLIEAQETEQLQRERKQEQRGFQLEP</sequence>
<comment type="caution">
    <text evidence="3">The sequence shown here is derived from an EMBL/GenBank/DDBJ whole genome shotgun (WGS) entry which is preliminary data.</text>
</comment>
<protein>
    <submittedName>
        <fullName evidence="3">Relaxase/mobilization nuclease domain-containing protein</fullName>
    </submittedName>
</protein>
<evidence type="ECO:0000313" key="3">
    <source>
        <dbReference type="EMBL" id="MFB2880597.1"/>
    </source>
</evidence>
<evidence type="ECO:0000259" key="2">
    <source>
        <dbReference type="Pfam" id="PF03432"/>
    </source>
</evidence>
<dbReference type="RefSeq" id="WP_413273608.1">
    <property type="nucleotide sequence ID" value="NZ_JBHFNQ010000206.1"/>
</dbReference>
<keyword evidence="4" id="KW-1185">Reference proteome</keyword>
<feature type="domain" description="MobA/VirD2-like nuclease" evidence="2">
    <location>
        <begin position="20"/>
        <end position="142"/>
    </location>
</feature>
<evidence type="ECO:0000256" key="1">
    <source>
        <dbReference type="SAM" id="MobiDB-lite"/>
    </source>
</evidence>
<dbReference type="Proteomes" id="UP001576774">
    <property type="component" value="Unassembled WGS sequence"/>
</dbReference>
<proteinExistence type="predicted"/>
<dbReference type="Pfam" id="PF03432">
    <property type="entry name" value="Relaxase"/>
    <property type="match status" value="1"/>
</dbReference>
<feature type="compositionally biased region" description="Basic and acidic residues" evidence="1">
    <location>
        <begin position="148"/>
        <end position="171"/>
    </location>
</feature>
<gene>
    <name evidence="3" type="ORF">ACE1CC_27425</name>
</gene>